<dbReference type="Gene3D" id="3.30.565.10">
    <property type="entry name" value="Histidine kinase-like ATPase, C-terminal domain"/>
    <property type="match status" value="1"/>
</dbReference>
<evidence type="ECO:0000256" key="3">
    <source>
        <dbReference type="ARBA" id="ARBA00012438"/>
    </source>
</evidence>
<evidence type="ECO:0000256" key="7">
    <source>
        <dbReference type="ARBA" id="ARBA00022741"/>
    </source>
</evidence>
<dbReference type="InterPro" id="IPR004358">
    <property type="entry name" value="Sig_transdc_His_kin-like_C"/>
</dbReference>
<keyword evidence="16" id="KW-1185">Reference proteome</keyword>
<gene>
    <name evidence="15" type="ORF">SAMN05720606_111108</name>
</gene>
<sequence>MKTRGIVFKLFAANLVFYIVFFATVVAGHFWFFERFYQHERASDLGKKLASFAMDYARHKWPEEKTPMVMGSFITQNHVQMAILNKEGEVRYDNPFRIQLNKDKGQSLPVAVSFFPDISALTSYGLQPGDHVTVQGAYYMEQGNALFSPYVIRKEGSPAVGVLPHNADREGVIEISGTVNSVLLPAPGQWNNREGIMAAALRVWFPLPEVEREQLDRGEAFHTEWKEPVSGVHNLVFVQPIVRDGKVVEYLFALTPLTQLGEAFGALEVYYAFFSIAGGLLLMVVLSFFFSKIVSRPLLQLNRDAARMAKLDFTTMAPIRSKDELGSLSESLVSLSSNLDRTLKELQLTNEKLVLEMEYKSRMEQLQKRFVSDASHELKTPISVVKGYAEGLLDQIAENKRERYIRTILREADRMEKLVLDMLELTRLEAGAVKLRMESFTADQLVAECVEKMRQLAKAKQMKFEVQGDRNVHVWADAEKMQQVLLNYVSNAIRNGNEGSSIRIDMQHDREHEQVYISVENEGPSIAEHELTRIWDRFYREEDARSRQAGGTGLGLSIVKEIIQLHQQSYGVANTPNGVKFYFTLQSSSEDE</sequence>
<dbReference type="Pfam" id="PF02518">
    <property type="entry name" value="HATPase_c"/>
    <property type="match status" value="1"/>
</dbReference>
<dbReference type="InterPro" id="IPR005467">
    <property type="entry name" value="His_kinase_dom"/>
</dbReference>
<protein>
    <recommendedName>
        <fullName evidence="3">histidine kinase</fullName>
        <ecNumber evidence="3">2.7.13.3</ecNumber>
    </recommendedName>
</protein>
<evidence type="ECO:0000256" key="5">
    <source>
        <dbReference type="ARBA" id="ARBA00022553"/>
    </source>
</evidence>
<dbReference type="GO" id="GO:0004721">
    <property type="term" value="F:phosphoprotein phosphatase activity"/>
    <property type="evidence" value="ECO:0007669"/>
    <property type="project" value="TreeGrafter"/>
</dbReference>
<dbReference type="Pfam" id="PF00512">
    <property type="entry name" value="HisKA"/>
    <property type="match status" value="1"/>
</dbReference>
<dbReference type="SMART" id="SM00387">
    <property type="entry name" value="HATPase_c"/>
    <property type="match status" value="1"/>
</dbReference>
<accession>A0A1G5JJJ8</accession>
<dbReference type="SUPFAM" id="SSF55874">
    <property type="entry name" value="ATPase domain of HSP90 chaperone/DNA topoisomerase II/histidine kinase"/>
    <property type="match status" value="1"/>
</dbReference>
<dbReference type="SUPFAM" id="SSF47384">
    <property type="entry name" value="Homodimeric domain of signal transducing histidine kinase"/>
    <property type="match status" value="1"/>
</dbReference>
<dbReference type="SMART" id="SM00388">
    <property type="entry name" value="HisKA"/>
    <property type="match status" value="1"/>
</dbReference>
<keyword evidence="8 15" id="KW-0418">Kinase</keyword>
<dbReference type="EC" id="2.7.13.3" evidence="3"/>
<keyword evidence="5" id="KW-0597">Phosphoprotein</keyword>
<evidence type="ECO:0000313" key="15">
    <source>
        <dbReference type="EMBL" id="SCY88497.1"/>
    </source>
</evidence>
<organism evidence="15 16">
    <name type="scientific">Paenibacillus polysaccharolyticus</name>
    <dbReference type="NCBI Taxonomy" id="582692"/>
    <lineage>
        <taxon>Bacteria</taxon>
        <taxon>Bacillati</taxon>
        <taxon>Bacillota</taxon>
        <taxon>Bacilli</taxon>
        <taxon>Bacillales</taxon>
        <taxon>Paenibacillaceae</taxon>
        <taxon>Paenibacillus</taxon>
    </lineage>
</organism>
<feature type="transmembrane region" description="Helical" evidence="12">
    <location>
        <begin position="12"/>
        <end position="33"/>
    </location>
</feature>
<proteinExistence type="predicted"/>
<dbReference type="InterPro" id="IPR003594">
    <property type="entry name" value="HATPase_dom"/>
</dbReference>
<dbReference type="PROSITE" id="PS50885">
    <property type="entry name" value="HAMP"/>
    <property type="match status" value="1"/>
</dbReference>
<name>A0A1G5JJJ8_9BACL</name>
<dbReference type="AlphaFoldDB" id="A0A1G5JJJ8"/>
<dbReference type="SUPFAM" id="SSF158472">
    <property type="entry name" value="HAMP domain-like"/>
    <property type="match status" value="1"/>
</dbReference>
<dbReference type="Pfam" id="PF00672">
    <property type="entry name" value="HAMP"/>
    <property type="match status" value="1"/>
</dbReference>
<keyword evidence="12" id="KW-0812">Transmembrane</keyword>
<dbReference type="SMART" id="SM00304">
    <property type="entry name" value="HAMP"/>
    <property type="match status" value="1"/>
</dbReference>
<evidence type="ECO:0000256" key="11">
    <source>
        <dbReference type="ARBA" id="ARBA00023136"/>
    </source>
</evidence>
<dbReference type="PANTHER" id="PTHR45453">
    <property type="entry name" value="PHOSPHATE REGULON SENSOR PROTEIN PHOR"/>
    <property type="match status" value="1"/>
</dbReference>
<dbReference type="CDD" id="cd06225">
    <property type="entry name" value="HAMP"/>
    <property type="match status" value="1"/>
</dbReference>
<feature type="domain" description="HAMP" evidence="14">
    <location>
        <begin position="292"/>
        <end position="344"/>
    </location>
</feature>
<dbReference type="Proteomes" id="UP000198538">
    <property type="component" value="Unassembled WGS sequence"/>
</dbReference>
<keyword evidence="9" id="KW-0067">ATP-binding</keyword>
<evidence type="ECO:0000256" key="12">
    <source>
        <dbReference type="SAM" id="Phobius"/>
    </source>
</evidence>
<evidence type="ECO:0000256" key="4">
    <source>
        <dbReference type="ARBA" id="ARBA00022475"/>
    </source>
</evidence>
<comment type="subcellular location">
    <subcellularLocation>
        <location evidence="2">Cell membrane</location>
        <topology evidence="2">Multi-pass membrane protein</topology>
    </subcellularLocation>
</comment>
<dbReference type="GO" id="GO:0016036">
    <property type="term" value="P:cellular response to phosphate starvation"/>
    <property type="evidence" value="ECO:0007669"/>
    <property type="project" value="TreeGrafter"/>
</dbReference>
<evidence type="ECO:0000256" key="2">
    <source>
        <dbReference type="ARBA" id="ARBA00004651"/>
    </source>
</evidence>
<dbReference type="GO" id="GO:0000155">
    <property type="term" value="F:phosphorelay sensor kinase activity"/>
    <property type="evidence" value="ECO:0007669"/>
    <property type="project" value="InterPro"/>
</dbReference>
<evidence type="ECO:0000256" key="8">
    <source>
        <dbReference type="ARBA" id="ARBA00022777"/>
    </source>
</evidence>
<keyword evidence="6" id="KW-0808">Transferase</keyword>
<comment type="catalytic activity">
    <reaction evidence="1">
        <text>ATP + protein L-histidine = ADP + protein N-phospho-L-histidine.</text>
        <dbReference type="EC" id="2.7.13.3"/>
    </reaction>
</comment>
<dbReference type="STRING" id="582692.SAMN05720606_111108"/>
<keyword evidence="4" id="KW-1003">Cell membrane</keyword>
<keyword evidence="10" id="KW-0902">Two-component regulatory system</keyword>
<evidence type="ECO:0000256" key="10">
    <source>
        <dbReference type="ARBA" id="ARBA00023012"/>
    </source>
</evidence>
<dbReference type="RefSeq" id="WP_090921979.1">
    <property type="nucleotide sequence ID" value="NZ_FMVM01000011.1"/>
</dbReference>
<dbReference type="PANTHER" id="PTHR45453:SF3">
    <property type="entry name" value="HISTIDINE KINASE"/>
    <property type="match status" value="1"/>
</dbReference>
<dbReference type="InterPro" id="IPR003660">
    <property type="entry name" value="HAMP_dom"/>
</dbReference>
<evidence type="ECO:0000259" key="14">
    <source>
        <dbReference type="PROSITE" id="PS50885"/>
    </source>
</evidence>
<reference evidence="16" key="1">
    <citation type="submission" date="2016-10" db="EMBL/GenBank/DDBJ databases">
        <authorList>
            <person name="Varghese N."/>
            <person name="Submissions S."/>
        </authorList>
    </citation>
    <scope>NUCLEOTIDE SEQUENCE [LARGE SCALE GENOMIC DNA]</scope>
    <source>
        <strain evidence="16">BL9</strain>
    </source>
</reference>
<dbReference type="PROSITE" id="PS50109">
    <property type="entry name" value="HIS_KIN"/>
    <property type="match status" value="1"/>
</dbReference>
<keyword evidence="7" id="KW-0547">Nucleotide-binding</keyword>
<dbReference type="GO" id="GO:0005886">
    <property type="term" value="C:plasma membrane"/>
    <property type="evidence" value="ECO:0007669"/>
    <property type="project" value="UniProtKB-SubCell"/>
</dbReference>
<evidence type="ECO:0000313" key="16">
    <source>
        <dbReference type="Proteomes" id="UP000198538"/>
    </source>
</evidence>
<evidence type="ECO:0000256" key="6">
    <source>
        <dbReference type="ARBA" id="ARBA00022679"/>
    </source>
</evidence>
<keyword evidence="12" id="KW-1133">Transmembrane helix</keyword>
<evidence type="ECO:0000256" key="1">
    <source>
        <dbReference type="ARBA" id="ARBA00000085"/>
    </source>
</evidence>
<dbReference type="InterPro" id="IPR050351">
    <property type="entry name" value="BphY/WalK/GraS-like"/>
</dbReference>
<dbReference type="PRINTS" id="PR00344">
    <property type="entry name" value="BCTRLSENSOR"/>
</dbReference>
<keyword evidence="11 12" id="KW-0472">Membrane</keyword>
<dbReference type="FunFam" id="3.30.565.10:FF:000006">
    <property type="entry name" value="Sensor histidine kinase WalK"/>
    <property type="match status" value="1"/>
</dbReference>
<dbReference type="Gene3D" id="6.10.340.10">
    <property type="match status" value="1"/>
</dbReference>
<feature type="domain" description="Histidine kinase" evidence="13">
    <location>
        <begin position="373"/>
        <end position="589"/>
    </location>
</feature>
<dbReference type="InterPro" id="IPR003661">
    <property type="entry name" value="HisK_dim/P_dom"/>
</dbReference>
<dbReference type="GO" id="GO:0005524">
    <property type="term" value="F:ATP binding"/>
    <property type="evidence" value="ECO:0007669"/>
    <property type="project" value="UniProtKB-KW"/>
</dbReference>
<evidence type="ECO:0000259" key="13">
    <source>
        <dbReference type="PROSITE" id="PS50109"/>
    </source>
</evidence>
<dbReference type="FunFam" id="1.10.287.130:FF:000001">
    <property type="entry name" value="Two-component sensor histidine kinase"/>
    <property type="match status" value="1"/>
</dbReference>
<dbReference type="CDD" id="cd00082">
    <property type="entry name" value="HisKA"/>
    <property type="match status" value="1"/>
</dbReference>
<dbReference type="InterPro" id="IPR036097">
    <property type="entry name" value="HisK_dim/P_sf"/>
</dbReference>
<dbReference type="InterPro" id="IPR036890">
    <property type="entry name" value="HATPase_C_sf"/>
</dbReference>
<dbReference type="EMBL" id="FMVM01000011">
    <property type="protein sequence ID" value="SCY88497.1"/>
    <property type="molecule type" value="Genomic_DNA"/>
</dbReference>
<dbReference type="Gene3D" id="1.10.287.130">
    <property type="match status" value="1"/>
</dbReference>
<feature type="transmembrane region" description="Helical" evidence="12">
    <location>
        <begin position="269"/>
        <end position="290"/>
    </location>
</feature>
<evidence type="ECO:0000256" key="9">
    <source>
        <dbReference type="ARBA" id="ARBA00022840"/>
    </source>
</evidence>